<organism evidence="1 2">
    <name type="scientific">Marinifilum caeruleilacunae</name>
    <dbReference type="NCBI Taxonomy" id="2499076"/>
    <lineage>
        <taxon>Bacteria</taxon>
        <taxon>Pseudomonadati</taxon>
        <taxon>Bacteroidota</taxon>
        <taxon>Bacteroidia</taxon>
        <taxon>Marinilabiliales</taxon>
        <taxon>Marinifilaceae</taxon>
    </lineage>
</organism>
<comment type="caution">
    <text evidence="1">The sequence shown here is derived from an EMBL/GenBank/DDBJ whole genome shotgun (WGS) entry which is preliminary data.</text>
</comment>
<evidence type="ECO:0000313" key="2">
    <source>
        <dbReference type="Proteomes" id="UP000732105"/>
    </source>
</evidence>
<dbReference type="Proteomes" id="UP000732105">
    <property type="component" value="Unassembled WGS sequence"/>
</dbReference>
<evidence type="ECO:0008006" key="3">
    <source>
        <dbReference type="Google" id="ProtNLM"/>
    </source>
</evidence>
<protein>
    <recommendedName>
        <fullName evidence="3">DUF4369 domain-containing protein</fullName>
    </recommendedName>
</protein>
<dbReference type="EMBL" id="RZNH01000049">
    <property type="protein sequence ID" value="NOU62040.1"/>
    <property type="molecule type" value="Genomic_DNA"/>
</dbReference>
<gene>
    <name evidence="1" type="ORF">ELS83_19760</name>
</gene>
<evidence type="ECO:0000313" key="1">
    <source>
        <dbReference type="EMBL" id="NOU62040.1"/>
    </source>
</evidence>
<sequence>MNKIFILIIYILAYSHCFSQSQKTQCEDSVFLSYNVEEDEYWTNKSKQSVIKKGIIRLSKYEIRDSLTGMYKTSLTNGNEVNVDNHIFGIYLINLDFRNEAFLMKCMEDSTFFERDMKQSKLHDLIYKQKDYSIEIQTFLQNRKLEKLSMPKE</sequence>
<reference evidence="1 2" key="1">
    <citation type="submission" date="2018-12" db="EMBL/GenBank/DDBJ databases">
        <title>Marinifilum JC070 sp. nov., a marine bacterium isolated from Yongle Blue Hole in the South China Sea.</title>
        <authorList>
            <person name="Fu T."/>
        </authorList>
    </citation>
    <scope>NUCLEOTIDE SEQUENCE [LARGE SCALE GENOMIC DNA]</scope>
    <source>
        <strain evidence="1 2">JC070</strain>
    </source>
</reference>
<dbReference type="RefSeq" id="WP_171597301.1">
    <property type="nucleotide sequence ID" value="NZ_RZNH01000049.1"/>
</dbReference>
<keyword evidence="2" id="KW-1185">Reference proteome</keyword>
<proteinExistence type="predicted"/>
<accession>A0ABX1X0U7</accession>
<name>A0ABX1X0U7_9BACT</name>